<dbReference type="InParanoid" id="A0A2R5G4V2"/>
<comment type="caution">
    <text evidence="3">The sequence shown here is derived from an EMBL/GenBank/DDBJ whole genome shotgun (WGS) entry which is preliminary data.</text>
</comment>
<dbReference type="InterPro" id="IPR000640">
    <property type="entry name" value="EFG_V-like"/>
</dbReference>
<dbReference type="SUPFAM" id="SSF54980">
    <property type="entry name" value="EF-G C-terminal domain-like"/>
    <property type="match status" value="1"/>
</dbReference>
<evidence type="ECO:0000313" key="4">
    <source>
        <dbReference type="Proteomes" id="UP000241890"/>
    </source>
</evidence>
<dbReference type="GO" id="GO:0071007">
    <property type="term" value="C:U2-type catalytic step 2 spliceosome"/>
    <property type="evidence" value="ECO:0007669"/>
    <property type="project" value="TreeGrafter"/>
</dbReference>
<evidence type="ECO:0000256" key="1">
    <source>
        <dbReference type="SAM" id="MobiDB-lite"/>
    </source>
</evidence>
<feature type="region of interest" description="Disordered" evidence="1">
    <location>
        <begin position="180"/>
        <end position="214"/>
    </location>
</feature>
<dbReference type="Proteomes" id="UP000241890">
    <property type="component" value="Unassembled WGS sequence"/>
</dbReference>
<accession>A0A2R5G4V2</accession>
<proteinExistence type="predicted"/>
<dbReference type="InterPro" id="IPR035647">
    <property type="entry name" value="EFG_III/V"/>
</dbReference>
<dbReference type="AlphaFoldDB" id="A0A2R5G4V2"/>
<reference evidence="3 4" key="1">
    <citation type="submission" date="2017-12" db="EMBL/GenBank/DDBJ databases">
        <title>Sequencing, de novo assembly and annotation of complete genome of a new Thraustochytrid species, strain FCC1311.</title>
        <authorList>
            <person name="Sedici K."/>
            <person name="Godart F."/>
            <person name="Aiese Cigliano R."/>
            <person name="Sanseverino W."/>
            <person name="Barakat M."/>
            <person name="Ortet P."/>
            <person name="Marechal E."/>
            <person name="Cagnac O."/>
            <person name="Amato A."/>
        </authorList>
    </citation>
    <scope>NUCLEOTIDE SEQUENCE [LARGE SCALE GENOMIC DNA]</scope>
</reference>
<keyword evidence="3" id="KW-0251">Elongation factor</keyword>
<dbReference type="GO" id="GO:0046540">
    <property type="term" value="C:U4/U6 x U5 tri-snRNP complex"/>
    <property type="evidence" value="ECO:0007669"/>
    <property type="project" value="TreeGrafter"/>
</dbReference>
<feature type="domain" description="Elongation factor EFG" evidence="2">
    <location>
        <begin position="36"/>
        <end position="125"/>
    </location>
</feature>
<keyword evidence="4" id="KW-1185">Reference proteome</keyword>
<dbReference type="Pfam" id="PF00679">
    <property type="entry name" value="EFG_C"/>
    <property type="match status" value="1"/>
</dbReference>
<dbReference type="PANTHER" id="PTHR42908">
    <property type="entry name" value="TRANSLATION ELONGATION FACTOR-RELATED"/>
    <property type="match status" value="1"/>
</dbReference>
<dbReference type="OrthoDB" id="364892at2759"/>
<dbReference type="GO" id="GO:0030623">
    <property type="term" value="F:U5 snRNA binding"/>
    <property type="evidence" value="ECO:0007669"/>
    <property type="project" value="TreeGrafter"/>
</dbReference>
<dbReference type="Gene3D" id="3.30.70.240">
    <property type="match status" value="1"/>
</dbReference>
<name>A0A2R5G4V2_9STRA</name>
<feature type="compositionally biased region" description="Low complexity" evidence="1">
    <location>
        <begin position="183"/>
        <end position="214"/>
    </location>
</feature>
<evidence type="ECO:0000313" key="3">
    <source>
        <dbReference type="EMBL" id="GBG24818.1"/>
    </source>
</evidence>
<gene>
    <name evidence="3" type="ORF">FCC1311_010362</name>
</gene>
<evidence type="ECO:0000259" key="2">
    <source>
        <dbReference type="SMART" id="SM00838"/>
    </source>
</evidence>
<sequence>MLGASLAEEPVHRGAGFVIPAVRRAAYSAFLTAAQRLMKPIYSVEVQAPRDLAAATQRALNMRRGRVFADAVIPWTPLSLFHGYLPVIDSFGFETDLRTYTHGAAFCHQSFDHWAVVPGDPMKSSIVIRPLEASRNQELARDFMLKTRRRKGLPENVAVAKYFDDVSLLKAYDRAIRRRTGDADAASDSGSSSGSGSDSNSDSGSSSSSSAGRV</sequence>
<protein>
    <submittedName>
        <fullName evidence="3">Elongation factor 2</fullName>
    </submittedName>
</protein>
<keyword evidence="3" id="KW-0648">Protein biosynthesis</keyword>
<dbReference type="EMBL" id="BEYU01000008">
    <property type="protein sequence ID" value="GBG24818.1"/>
    <property type="molecule type" value="Genomic_DNA"/>
</dbReference>
<organism evidence="3 4">
    <name type="scientific">Hondaea fermentalgiana</name>
    <dbReference type="NCBI Taxonomy" id="2315210"/>
    <lineage>
        <taxon>Eukaryota</taxon>
        <taxon>Sar</taxon>
        <taxon>Stramenopiles</taxon>
        <taxon>Bigyra</taxon>
        <taxon>Labyrinthulomycetes</taxon>
        <taxon>Thraustochytrida</taxon>
        <taxon>Thraustochytriidae</taxon>
        <taxon>Hondaea</taxon>
    </lineage>
</organism>
<dbReference type="GO" id="GO:0003746">
    <property type="term" value="F:translation elongation factor activity"/>
    <property type="evidence" value="ECO:0007669"/>
    <property type="project" value="UniProtKB-KW"/>
</dbReference>
<dbReference type="GO" id="GO:0000398">
    <property type="term" value="P:mRNA splicing, via spliceosome"/>
    <property type="evidence" value="ECO:0007669"/>
    <property type="project" value="TreeGrafter"/>
</dbReference>
<dbReference type="GO" id="GO:0003924">
    <property type="term" value="F:GTPase activity"/>
    <property type="evidence" value="ECO:0007669"/>
    <property type="project" value="TreeGrafter"/>
</dbReference>
<dbReference type="PANTHER" id="PTHR42908:SF6">
    <property type="entry name" value="116 KDA U5 SMALL NUCLEAR RIBONUCLEOPROTEIN COMPONENT"/>
    <property type="match status" value="1"/>
</dbReference>
<dbReference type="GO" id="GO:0005829">
    <property type="term" value="C:cytosol"/>
    <property type="evidence" value="ECO:0007669"/>
    <property type="project" value="TreeGrafter"/>
</dbReference>
<dbReference type="SMART" id="SM00838">
    <property type="entry name" value="EFG_C"/>
    <property type="match status" value="1"/>
</dbReference>
<dbReference type="FunFam" id="3.30.70.240:FF:000004">
    <property type="entry name" value="116 kDa U5 small nuclear ribonucleoprotein"/>
    <property type="match status" value="1"/>
</dbReference>